<evidence type="ECO:0000313" key="5">
    <source>
        <dbReference type="Proteomes" id="UP000586722"/>
    </source>
</evidence>
<dbReference type="PRINTS" id="PR00080">
    <property type="entry name" value="SDRFAMILY"/>
</dbReference>
<comment type="similarity">
    <text evidence="1 3">Belongs to the short-chain dehydrogenases/reductases (SDR) family.</text>
</comment>
<dbReference type="RefSeq" id="WP_161707748.1">
    <property type="nucleotide sequence ID" value="NZ_JAABLQ010000001.1"/>
</dbReference>
<dbReference type="GO" id="GO:0016491">
    <property type="term" value="F:oxidoreductase activity"/>
    <property type="evidence" value="ECO:0007669"/>
    <property type="project" value="UniProtKB-KW"/>
</dbReference>
<evidence type="ECO:0000256" key="3">
    <source>
        <dbReference type="RuleBase" id="RU000363"/>
    </source>
</evidence>
<organism evidence="4 5">
    <name type="scientific">Pannonibacter tanglangensis</name>
    <dbReference type="NCBI Taxonomy" id="2750084"/>
    <lineage>
        <taxon>Bacteria</taxon>
        <taxon>Pseudomonadati</taxon>
        <taxon>Pseudomonadota</taxon>
        <taxon>Alphaproteobacteria</taxon>
        <taxon>Hyphomicrobiales</taxon>
        <taxon>Stappiaceae</taxon>
        <taxon>Pannonibacter</taxon>
    </lineage>
</organism>
<comment type="caution">
    <text evidence="4">The sequence shown here is derived from an EMBL/GenBank/DDBJ whole genome shotgun (WGS) entry which is preliminary data.</text>
</comment>
<dbReference type="EMBL" id="JAABLQ010000001">
    <property type="protein sequence ID" value="NBN77054.1"/>
    <property type="molecule type" value="Genomic_DNA"/>
</dbReference>
<dbReference type="PROSITE" id="PS00061">
    <property type="entry name" value="ADH_SHORT"/>
    <property type="match status" value="1"/>
</dbReference>
<accession>A0A7X5J6W0</accession>
<dbReference type="SUPFAM" id="SSF51735">
    <property type="entry name" value="NAD(P)-binding Rossmann-fold domains"/>
    <property type="match status" value="1"/>
</dbReference>
<dbReference type="CDD" id="cd05233">
    <property type="entry name" value="SDR_c"/>
    <property type="match status" value="1"/>
</dbReference>
<sequence>MDRRDLLKTMALAAAAPGAVGVVAGASATQAQAQAQASAGNPIAAMPGHHDVTPVSPDYVISDRFAGKTYIVTGSARGMGKVAADRLAREGANVVGVDWIADEGAAVIAAIKAAGGKAEFVPGDVSDTAVCDRMVEVAVSTFGGLDGAINNAGVMDAIPPSEPIDYDKQKDLAFNPVHLASDAYWDVVMRVNATGVFRCMRAQLRHMVEQGKGGSIVNVASVAGLRGFSSTPSYVASKHAVNGLTKNAAIDYAPYGIRINSVNMANTDTPMVQRAKQLVGARMKALGGVGMGTIKTRSLLQYADTNHRDATPEEQVAIMLFLLSDEASNITGANWATDGGFTTY</sequence>
<dbReference type="FunFam" id="3.40.50.720:FF:000084">
    <property type="entry name" value="Short-chain dehydrogenase reductase"/>
    <property type="match status" value="1"/>
</dbReference>
<gene>
    <name evidence="4" type="ORF">GWI72_02100</name>
</gene>
<protein>
    <submittedName>
        <fullName evidence="4">SDR family NAD(P)-dependent oxidoreductase</fullName>
    </submittedName>
</protein>
<dbReference type="InterPro" id="IPR002347">
    <property type="entry name" value="SDR_fam"/>
</dbReference>
<evidence type="ECO:0000256" key="2">
    <source>
        <dbReference type="ARBA" id="ARBA00023002"/>
    </source>
</evidence>
<dbReference type="Gene3D" id="3.40.50.720">
    <property type="entry name" value="NAD(P)-binding Rossmann-like Domain"/>
    <property type="match status" value="1"/>
</dbReference>
<dbReference type="PANTHER" id="PTHR24321">
    <property type="entry name" value="DEHYDROGENASES, SHORT CHAIN"/>
    <property type="match status" value="1"/>
</dbReference>
<dbReference type="PRINTS" id="PR00081">
    <property type="entry name" value="GDHRDH"/>
</dbReference>
<dbReference type="AlphaFoldDB" id="A0A7X5J6W0"/>
<keyword evidence="5" id="KW-1185">Reference proteome</keyword>
<dbReference type="InterPro" id="IPR020904">
    <property type="entry name" value="Sc_DH/Rdtase_CS"/>
</dbReference>
<dbReference type="Proteomes" id="UP000586722">
    <property type="component" value="Unassembled WGS sequence"/>
</dbReference>
<dbReference type="PROSITE" id="PS51318">
    <property type="entry name" value="TAT"/>
    <property type="match status" value="1"/>
</dbReference>
<dbReference type="InterPro" id="IPR036291">
    <property type="entry name" value="NAD(P)-bd_dom_sf"/>
</dbReference>
<dbReference type="PANTHER" id="PTHR24321:SF8">
    <property type="entry name" value="ESTRADIOL 17-BETA-DEHYDROGENASE 8-RELATED"/>
    <property type="match status" value="1"/>
</dbReference>
<reference evidence="5" key="1">
    <citation type="submission" date="2020-01" db="EMBL/GenBank/DDBJ databases">
        <authorList>
            <person name="Fang Y."/>
            <person name="Sun R."/>
            <person name="Nie L."/>
            <person name="He J."/>
            <person name="Hao L."/>
            <person name="Wang L."/>
            <person name="Su S."/>
            <person name="Lv E."/>
            <person name="Zhang Z."/>
            <person name="Xie R."/>
            <person name="Liu H."/>
        </authorList>
    </citation>
    <scope>NUCLEOTIDE SEQUENCE [LARGE SCALE GENOMIC DNA]</scope>
    <source>
        <strain evidence="5">XCT-53</strain>
    </source>
</reference>
<name>A0A7X5J6W0_9HYPH</name>
<evidence type="ECO:0000313" key="4">
    <source>
        <dbReference type="EMBL" id="NBN77054.1"/>
    </source>
</evidence>
<proteinExistence type="inferred from homology"/>
<keyword evidence="2" id="KW-0560">Oxidoreductase</keyword>
<dbReference type="InterPro" id="IPR006311">
    <property type="entry name" value="TAT_signal"/>
</dbReference>
<evidence type="ECO:0000256" key="1">
    <source>
        <dbReference type="ARBA" id="ARBA00006484"/>
    </source>
</evidence>
<dbReference type="Pfam" id="PF00106">
    <property type="entry name" value="adh_short"/>
    <property type="match status" value="1"/>
</dbReference>